<name>A0A1W1UR08_9PAST</name>
<dbReference type="STRING" id="1122938.SAMN05660772_00620"/>
<evidence type="ECO:0000313" key="2">
    <source>
        <dbReference type="Proteomes" id="UP000192408"/>
    </source>
</evidence>
<keyword evidence="2" id="KW-1185">Reference proteome</keyword>
<reference evidence="2" key="1">
    <citation type="submission" date="2017-04" db="EMBL/GenBank/DDBJ databases">
        <authorList>
            <person name="Varghese N."/>
            <person name="Submissions S."/>
        </authorList>
    </citation>
    <scope>NUCLEOTIDE SEQUENCE [LARGE SCALE GENOMIC DNA]</scope>
    <source>
        <strain evidence="2">DSM 23072</strain>
    </source>
</reference>
<dbReference type="Proteomes" id="UP000192408">
    <property type="component" value="Unassembled WGS sequence"/>
</dbReference>
<dbReference type="EMBL" id="FWWV01000013">
    <property type="protein sequence ID" value="SMB83542.1"/>
    <property type="molecule type" value="Genomic_DNA"/>
</dbReference>
<proteinExistence type="predicted"/>
<dbReference type="RefSeq" id="WP_084256764.1">
    <property type="nucleotide sequence ID" value="NZ_FWWV01000013.1"/>
</dbReference>
<dbReference type="Pfam" id="PF09485">
    <property type="entry name" value="CRISPR_Cse2"/>
    <property type="match status" value="1"/>
</dbReference>
<dbReference type="Gene3D" id="1.10.520.40">
    <property type="entry name" value="CRISPR-associated protein Cse2"/>
    <property type="match status" value="1"/>
</dbReference>
<dbReference type="InterPro" id="IPR038287">
    <property type="entry name" value="Cse2_sf"/>
</dbReference>
<accession>A0A1W1UR08</accession>
<organism evidence="1 2">
    <name type="scientific">Pasteurella testudinis DSM 23072</name>
    <dbReference type="NCBI Taxonomy" id="1122938"/>
    <lineage>
        <taxon>Bacteria</taxon>
        <taxon>Pseudomonadati</taxon>
        <taxon>Pseudomonadota</taxon>
        <taxon>Gammaproteobacteria</taxon>
        <taxon>Pasteurellales</taxon>
        <taxon>Pasteurellaceae</taxon>
        <taxon>Pasteurella</taxon>
    </lineage>
</organism>
<sequence>MTLRPSEKMQDFVDYIITQCQNDKGFAAKIKRADNPNTEYYSWDILVRFIDLTKDYERLPYAYIAAAIADGKVLKNGDLGIGRVLSKCYDTANTVGNQEEPAKIKLRRLLACQNTTEICAALRPIFSLIRAKGFAANLDYVRLLANLCWFNEQTKRDWAMDFYRNQESIYE</sequence>
<dbReference type="AlphaFoldDB" id="A0A1W1UR08"/>
<gene>
    <name evidence="1" type="ORF">SAMN05660772_00620</name>
</gene>
<dbReference type="CDD" id="cd09731">
    <property type="entry name" value="Cse2_I-E"/>
    <property type="match status" value="1"/>
</dbReference>
<dbReference type="NCBIfam" id="TIGR02548">
    <property type="entry name" value="casB_cse2"/>
    <property type="match status" value="1"/>
</dbReference>
<protein>
    <submittedName>
        <fullName evidence="1">CRISPR-associated protein, Cse2 family</fullName>
    </submittedName>
</protein>
<dbReference type="InterPro" id="IPR013382">
    <property type="entry name" value="CRISPR-assoc_prot_Cse2"/>
</dbReference>
<evidence type="ECO:0000313" key="1">
    <source>
        <dbReference type="EMBL" id="SMB83542.1"/>
    </source>
</evidence>